<dbReference type="Proteomes" id="UP000198882">
    <property type="component" value="Unassembled WGS sequence"/>
</dbReference>
<dbReference type="Pfam" id="PF00271">
    <property type="entry name" value="Helicase_C"/>
    <property type="match status" value="1"/>
</dbReference>
<name>A0A1G8UZ12_9EURY</name>
<keyword evidence="2" id="KW-0347">Helicase</keyword>
<evidence type="ECO:0000259" key="1">
    <source>
        <dbReference type="PROSITE" id="PS51192"/>
    </source>
</evidence>
<dbReference type="OrthoDB" id="6396at2157"/>
<dbReference type="Pfam" id="PF04851">
    <property type="entry name" value="ResIII"/>
    <property type="match status" value="1"/>
</dbReference>
<dbReference type="InterPro" id="IPR027417">
    <property type="entry name" value="P-loop_NTPase"/>
</dbReference>
<dbReference type="GO" id="GO:0016787">
    <property type="term" value="F:hydrolase activity"/>
    <property type="evidence" value="ECO:0007669"/>
    <property type="project" value="InterPro"/>
</dbReference>
<dbReference type="InterPro" id="IPR006935">
    <property type="entry name" value="Helicase/UvrB_N"/>
</dbReference>
<dbReference type="InterPro" id="IPR014001">
    <property type="entry name" value="Helicase_ATP-bd"/>
</dbReference>
<reference evidence="3" key="1">
    <citation type="submission" date="2016-10" db="EMBL/GenBank/DDBJ databases">
        <authorList>
            <person name="Varghese N."/>
            <person name="Submissions S."/>
        </authorList>
    </citation>
    <scope>NUCLEOTIDE SEQUENCE [LARGE SCALE GENOMIC DNA]</scope>
    <source>
        <strain evidence="3">B4,CECT 8067,JCM 17497</strain>
    </source>
</reference>
<accession>A0A1G8UZ12</accession>
<keyword evidence="2" id="KW-0378">Hydrolase</keyword>
<dbReference type="SUPFAM" id="SSF52540">
    <property type="entry name" value="P-loop containing nucleoside triphosphate hydrolases"/>
    <property type="match status" value="2"/>
</dbReference>
<protein>
    <submittedName>
        <fullName evidence="2">Superfamily II DNA or RNA helicase</fullName>
    </submittedName>
</protein>
<organism evidence="2 3">
    <name type="scientific">Natronorubrum texcoconense</name>
    <dbReference type="NCBI Taxonomy" id="1095776"/>
    <lineage>
        <taxon>Archaea</taxon>
        <taxon>Methanobacteriati</taxon>
        <taxon>Methanobacteriota</taxon>
        <taxon>Stenosarchaea group</taxon>
        <taxon>Halobacteria</taxon>
        <taxon>Halobacteriales</taxon>
        <taxon>Natrialbaceae</taxon>
        <taxon>Natronorubrum</taxon>
    </lineage>
</organism>
<dbReference type="Gene3D" id="3.40.50.300">
    <property type="entry name" value="P-loop containing nucleotide triphosphate hydrolases"/>
    <property type="match status" value="2"/>
</dbReference>
<dbReference type="GO" id="GO:0140097">
    <property type="term" value="F:catalytic activity, acting on DNA"/>
    <property type="evidence" value="ECO:0007669"/>
    <property type="project" value="UniProtKB-ARBA"/>
</dbReference>
<keyword evidence="2" id="KW-0547">Nucleotide-binding</keyword>
<dbReference type="STRING" id="1095776.SAMN04515672_1087"/>
<dbReference type="SMART" id="SM00487">
    <property type="entry name" value="DEXDc"/>
    <property type="match status" value="1"/>
</dbReference>
<evidence type="ECO:0000313" key="2">
    <source>
        <dbReference type="EMBL" id="SDJ58827.1"/>
    </source>
</evidence>
<dbReference type="PROSITE" id="PS51192">
    <property type="entry name" value="HELICASE_ATP_BIND_1"/>
    <property type="match status" value="1"/>
</dbReference>
<dbReference type="CDD" id="cd18785">
    <property type="entry name" value="SF2_C"/>
    <property type="match status" value="1"/>
</dbReference>
<feature type="domain" description="Helicase ATP-binding" evidence="1">
    <location>
        <begin position="214"/>
        <end position="381"/>
    </location>
</feature>
<sequence>MKIGDIADNVTDQSSPGELFRDNWLGSIPEAQWPSYIDESADLLQYGIGIGETNLTKADFASETGEYYREGLGKSMSVDYEETTLPLGYVSGRKVGLVAWMLTELQREIRSSKTTNFKSSSRALEAIVNKALLQSFEGDDSLDAKGIDRIRLPKSVAVSDLVSEIFCRPRSPQYVEAIVEVATGYRRSTKSLLELVEEPQMVTPFWEHQRKALSRWLKNDCRGYVDMATATGKTVLGLGAIAHHFGKLHPIDRELTEPNLQPSDQRGTVLVVAHRTVILEQWKREFDHRLNIPEASTTTGGEETVSFSWGDVHFWTPKRVLQRGVPDADLVVLDETHHYLGDSGFGSILNEFDGDVVALSGSIDETNARTLERRNIEKLLTFTLRDGQRAGIVPRCDWKVHLVPYEGQSVLTDVTERCQQGTERFSDGGPEDVMQELDRDPSEVAFETLHEARSVVQSTAGREIKKKHDGYREFSSAVKSRNLTKYNLSPELSEITNLVLESVTDHKCVVLLESGDEIETVVSGLRRELGDEFDDYIQVVWESADDTIEVVREFDENQKSGAIIGTASVLGEGVDIQTADVGINRARGRLSRSLVQRMGRILRNPDGDKEAEFHHIMGIPTTSTALLPQEDGIELLETASQLLAWGSSFEAQPTFETRSADVAETIWQLEREGANAIDDLAPHNYSWPSDREVRSHLEQLCADAIDAESSVLLALEDTSESVSSSPEESALNFVSGVEMEAIPIATDLWKKVSSTVADSRNWDDEQEFVAEAIREHLDEIDTPDLPVVGEDGTEEPRFVELNPVLYAVVQSKVVDGVNTSTIVRAAVERELRLGE</sequence>
<keyword evidence="3" id="KW-1185">Reference proteome</keyword>
<dbReference type="InterPro" id="IPR001650">
    <property type="entry name" value="Helicase_C-like"/>
</dbReference>
<dbReference type="GO" id="GO:0005524">
    <property type="term" value="F:ATP binding"/>
    <property type="evidence" value="ECO:0007669"/>
    <property type="project" value="InterPro"/>
</dbReference>
<evidence type="ECO:0000313" key="3">
    <source>
        <dbReference type="Proteomes" id="UP000198882"/>
    </source>
</evidence>
<keyword evidence="2" id="KW-0067">ATP-binding</keyword>
<dbReference type="PANTHER" id="PTHR47396">
    <property type="entry name" value="TYPE I RESTRICTION ENZYME ECOKI R PROTEIN"/>
    <property type="match status" value="1"/>
</dbReference>
<proteinExistence type="predicted"/>
<gene>
    <name evidence="2" type="ORF">SAMN04515672_1087</name>
</gene>
<dbReference type="EMBL" id="FNFE01000001">
    <property type="protein sequence ID" value="SDJ58827.1"/>
    <property type="molecule type" value="Genomic_DNA"/>
</dbReference>
<dbReference type="AlphaFoldDB" id="A0A1G8UZ12"/>
<dbReference type="GO" id="GO:0004386">
    <property type="term" value="F:helicase activity"/>
    <property type="evidence" value="ECO:0007669"/>
    <property type="project" value="UniProtKB-KW"/>
</dbReference>
<dbReference type="RefSeq" id="WP_090303543.1">
    <property type="nucleotide sequence ID" value="NZ_FNFE01000001.1"/>
</dbReference>
<dbReference type="GO" id="GO:0005829">
    <property type="term" value="C:cytosol"/>
    <property type="evidence" value="ECO:0007669"/>
    <property type="project" value="TreeGrafter"/>
</dbReference>
<dbReference type="GO" id="GO:0003677">
    <property type="term" value="F:DNA binding"/>
    <property type="evidence" value="ECO:0007669"/>
    <property type="project" value="InterPro"/>
</dbReference>
<dbReference type="InterPro" id="IPR050742">
    <property type="entry name" value="Helicase_Restrict-Modif_Enz"/>
</dbReference>
<dbReference type="PANTHER" id="PTHR47396:SF1">
    <property type="entry name" value="ATP-DEPENDENT HELICASE IRC3-RELATED"/>
    <property type="match status" value="1"/>
</dbReference>